<feature type="compositionally biased region" description="Basic and acidic residues" evidence="1">
    <location>
        <begin position="52"/>
        <end position="62"/>
    </location>
</feature>
<evidence type="ECO:0000256" key="1">
    <source>
        <dbReference type="SAM" id="MobiDB-lite"/>
    </source>
</evidence>
<dbReference type="PANTHER" id="PTHR36078:SF2">
    <property type="entry name" value="OS09G0473966 PROTEIN"/>
    <property type="match status" value="1"/>
</dbReference>
<feature type="compositionally biased region" description="Polar residues" evidence="1">
    <location>
        <begin position="1"/>
        <end position="10"/>
    </location>
</feature>
<feature type="compositionally biased region" description="Low complexity" evidence="1">
    <location>
        <begin position="41"/>
        <end position="50"/>
    </location>
</feature>
<sequence length="182" mass="20575">MAAPNTYVNSNTNKQINNPENNNNNNNNNNKINRRREEESYSNSEGSSTNPHKVEEEEKREMENRISEEVDKNSHIVSHGFQGFTAEEILKYQKYEVDYACRLRAKYFSNKDIYGADIFDLTVAVDNETIKAGRWSPTRSYADPAQSFEDPVRVVASSSETPSGAKMSPDVGNGNMAPQRTI</sequence>
<proteinExistence type="predicted"/>
<feature type="region of interest" description="Disordered" evidence="1">
    <location>
        <begin position="154"/>
        <end position="182"/>
    </location>
</feature>
<comment type="caution">
    <text evidence="2">The sequence shown here is derived from an EMBL/GenBank/DDBJ whole genome shotgun (WGS) entry which is preliminary data.</text>
</comment>
<evidence type="ECO:0000313" key="2">
    <source>
        <dbReference type="EMBL" id="KAK9669064.1"/>
    </source>
</evidence>
<gene>
    <name evidence="2" type="ORF">RND81_13G106600</name>
</gene>
<feature type="region of interest" description="Disordered" evidence="1">
    <location>
        <begin position="1"/>
        <end position="62"/>
    </location>
</feature>
<evidence type="ECO:0000313" key="3">
    <source>
        <dbReference type="Proteomes" id="UP001443914"/>
    </source>
</evidence>
<reference evidence="2" key="1">
    <citation type="submission" date="2024-03" db="EMBL/GenBank/DDBJ databases">
        <title>WGS assembly of Saponaria officinalis var. Norfolk2.</title>
        <authorList>
            <person name="Jenkins J."/>
            <person name="Shu S."/>
            <person name="Grimwood J."/>
            <person name="Barry K."/>
            <person name="Goodstein D."/>
            <person name="Schmutz J."/>
            <person name="Leebens-Mack J."/>
            <person name="Osbourn A."/>
        </authorList>
    </citation>
    <scope>NUCLEOTIDE SEQUENCE [LARGE SCALE GENOMIC DNA]</scope>
    <source>
        <strain evidence="2">JIC</strain>
    </source>
</reference>
<dbReference type="PANTHER" id="PTHR36078">
    <property type="entry name" value="BNACNNG21220D PROTEIN"/>
    <property type="match status" value="1"/>
</dbReference>
<organism evidence="2 3">
    <name type="scientific">Saponaria officinalis</name>
    <name type="common">Common soapwort</name>
    <name type="synonym">Lychnis saponaria</name>
    <dbReference type="NCBI Taxonomy" id="3572"/>
    <lineage>
        <taxon>Eukaryota</taxon>
        <taxon>Viridiplantae</taxon>
        <taxon>Streptophyta</taxon>
        <taxon>Embryophyta</taxon>
        <taxon>Tracheophyta</taxon>
        <taxon>Spermatophyta</taxon>
        <taxon>Magnoliopsida</taxon>
        <taxon>eudicotyledons</taxon>
        <taxon>Gunneridae</taxon>
        <taxon>Pentapetalae</taxon>
        <taxon>Caryophyllales</taxon>
        <taxon>Caryophyllaceae</taxon>
        <taxon>Caryophylleae</taxon>
        <taxon>Saponaria</taxon>
    </lineage>
</organism>
<dbReference type="AlphaFoldDB" id="A0AAW1H0X8"/>
<name>A0AAW1H0X8_SAPOF</name>
<dbReference type="Proteomes" id="UP001443914">
    <property type="component" value="Unassembled WGS sequence"/>
</dbReference>
<accession>A0AAW1H0X8</accession>
<feature type="compositionally biased region" description="Low complexity" evidence="1">
    <location>
        <begin position="11"/>
        <end position="31"/>
    </location>
</feature>
<dbReference type="EMBL" id="JBDFQZ010000013">
    <property type="protein sequence ID" value="KAK9669064.1"/>
    <property type="molecule type" value="Genomic_DNA"/>
</dbReference>
<keyword evidence="3" id="KW-1185">Reference proteome</keyword>
<protein>
    <submittedName>
        <fullName evidence="2">Uncharacterized protein</fullName>
    </submittedName>
</protein>